<keyword evidence="1" id="KW-1133">Transmembrane helix</keyword>
<proteinExistence type="predicted"/>
<keyword evidence="1" id="KW-0812">Transmembrane</keyword>
<gene>
    <name evidence="2" type="ORF">CO030_04425</name>
</gene>
<comment type="caution">
    <text evidence="2">The sequence shown here is derived from an EMBL/GenBank/DDBJ whole genome shotgun (WGS) entry which is preliminary data.</text>
</comment>
<protein>
    <submittedName>
        <fullName evidence="2">Uncharacterized protein</fullName>
    </submittedName>
</protein>
<dbReference type="Proteomes" id="UP000231456">
    <property type="component" value="Unassembled WGS sequence"/>
</dbReference>
<accession>A0A2M8F8T2</accession>
<evidence type="ECO:0000313" key="3">
    <source>
        <dbReference type="Proteomes" id="UP000231456"/>
    </source>
</evidence>
<evidence type="ECO:0000256" key="1">
    <source>
        <dbReference type="SAM" id="Phobius"/>
    </source>
</evidence>
<feature type="transmembrane region" description="Helical" evidence="1">
    <location>
        <begin position="34"/>
        <end position="54"/>
    </location>
</feature>
<reference evidence="3" key="1">
    <citation type="submission" date="2017-09" db="EMBL/GenBank/DDBJ databases">
        <title>Depth-based differentiation of microbial function through sediment-hosted aquifers and enrichment of novel symbionts in the deep terrestrial subsurface.</title>
        <authorList>
            <person name="Probst A.J."/>
            <person name="Ladd B."/>
            <person name="Jarett J.K."/>
            <person name="Geller-Mcgrath D.E."/>
            <person name="Sieber C.M.K."/>
            <person name="Emerson J.B."/>
            <person name="Anantharaman K."/>
            <person name="Thomas B.C."/>
            <person name="Malmstrom R."/>
            <person name="Stieglmeier M."/>
            <person name="Klingl A."/>
            <person name="Woyke T."/>
            <person name="Ryan C.M."/>
            <person name="Banfield J.F."/>
        </authorList>
    </citation>
    <scope>NUCLEOTIDE SEQUENCE [LARGE SCALE GENOMIC DNA]</scope>
</reference>
<keyword evidence="1" id="KW-0472">Membrane</keyword>
<sequence length="213" mass="23643">MIFREIKRAWMRQIRLCAGQSCTLTSGRIQFGGIAMRGTLLIVLALFGFIYSSGCVADLAGTTNTKPSTLKIGKADGGTVSVVPLDVGEKMFGKIMCFGTCDISIIRPDGTPAPIWYKWGDQFLLDETTPLEHYSASEEDIYFELVEDAWIVLILEDAPPENGGPPMILVSHQQAFQFTNNFGEPTCFLDIWDMDVGARHEYFVLFMPYGTCS</sequence>
<dbReference type="AlphaFoldDB" id="A0A2M8F8T2"/>
<evidence type="ECO:0000313" key="2">
    <source>
        <dbReference type="EMBL" id="PJC52140.1"/>
    </source>
</evidence>
<name>A0A2M8F8T2_9BACT</name>
<organism evidence="2 3">
    <name type="scientific">Candidatus Magasanikbacteria bacterium CG_4_9_14_0_2_um_filter_42_11</name>
    <dbReference type="NCBI Taxonomy" id="1974643"/>
    <lineage>
        <taxon>Bacteria</taxon>
        <taxon>Candidatus Magasanikiibacteriota</taxon>
    </lineage>
</organism>
<dbReference type="EMBL" id="PFRH01000138">
    <property type="protein sequence ID" value="PJC52140.1"/>
    <property type="molecule type" value="Genomic_DNA"/>
</dbReference>